<gene>
    <name evidence="6" type="ORF">CDD82_3598</name>
</gene>
<keyword evidence="7" id="KW-1185">Reference proteome</keyword>
<accession>A0A2C5YGN2</accession>
<evidence type="ECO:0000256" key="2">
    <source>
        <dbReference type="ARBA" id="ARBA00023128"/>
    </source>
</evidence>
<dbReference type="GO" id="GO:0006121">
    <property type="term" value="P:mitochondrial electron transport, succinate to ubiquinone"/>
    <property type="evidence" value="ECO:0007669"/>
    <property type="project" value="UniProtKB-UniRule"/>
</dbReference>
<dbReference type="PANTHER" id="PTHR12469">
    <property type="entry name" value="PROTEIN EMI5 HOMOLOG, MITOCHONDRIAL"/>
    <property type="match status" value="1"/>
</dbReference>
<dbReference type="AlphaFoldDB" id="A0A2C5YGN2"/>
<feature type="region of interest" description="Disordered" evidence="5">
    <location>
        <begin position="118"/>
        <end position="156"/>
    </location>
</feature>
<dbReference type="GO" id="GO:0005759">
    <property type="term" value="C:mitochondrial matrix"/>
    <property type="evidence" value="ECO:0007669"/>
    <property type="project" value="UniProtKB-SubCell"/>
</dbReference>
<comment type="function">
    <text evidence="4">Plays an essential role in the assembly of succinate dehydrogenase (SDH), an enzyme complex (also referred to as respiratory complex II) that is a component of both the tricarboxylic acid (TCA) cycle and the mitochondrial electron transport chain, and which couples the oxidation of succinate to fumarate with the reduction of ubiquinone (coenzyme Q) to ubiquinol. Required for flavinylation (covalent attachment of FAD) of the flavoprotein subunit of the SDH catalytic dimer.</text>
</comment>
<reference evidence="6 7" key="1">
    <citation type="submission" date="2017-06" db="EMBL/GenBank/DDBJ databases">
        <title>Ant-infecting Ophiocordyceps genomes reveal a high diversity of potential behavioral manipulation genes and a possible major role for enterotoxins.</title>
        <authorList>
            <person name="De Bekker C."/>
            <person name="Evans H.C."/>
            <person name="Brachmann A."/>
            <person name="Hughes D.P."/>
        </authorList>
    </citation>
    <scope>NUCLEOTIDE SEQUENCE [LARGE SCALE GENOMIC DNA]</scope>
    <source>
        <strain evidence="6 7">1348a</strain>
    </source>
</reference>
<sequence length="349" mass="39616">MALALRPAYRATRLLTSVPLRCLSSKTSGPPPTKDLDVGELEGALFHIKPLVRVHERSGVKRARLLYQSRKRGTLEAELLFSTFASKYLANLPRAMLEEYDRLLDENDWDLYYWATQPDECPPPNPEAQNPAPAATPTSSSTKPKTTAPQDSFVRETPPVGEWAQTVGNIHRAYRPVPERWRNSHILRLLRAHVKNGSSGCNPGGLGSMPPLGVHHDAPHPDYDSGDYYIRPQTSRDEIRDTAKHERKMKRIKFRKEQRALAREWALENINEDGTSKEVASSREKKRALNLLHREIRAQKWAITNYKVGEPLPHTTNIYEANALKKLVHESKSLKNQEKQNQETTTSPS</sequence>
<feature type="region of interest" description="Disordered" evidence="5">
    <location>
        <begin position="330"/>
        <end position="349"/>
    </location>
</feature>
<comment type="subunit">
    <text evidence="4">Interacts with the flavoprotein subunit within the SDH catalytic dimer.</text>
</comment>
<evidence type="ECO:0000256" key="1">
    <source>
        <dbReference type="ARBA" id="ARBA00004305"/>
    </source>
</evidence>
<dbReference type="EMBL" id="NJEU01000278">
    <property type="protein sequence ID" value="PHH77238.1"/>
    <property type="molecule type" value="Genomic_DNA"/>
</dbReference>
<keyword evidence="3 4" id="KW-0143">Chaperone</keyword>
<name>A0A2C5YGN2_9HYPO</name>
<dbReference type="SUPFAM" id="SSF109910">
    <property type="entry name" value="YgfY-like"/>
    <property type="match status" value="1"/>
</dbReference>
<dbReference type="HAMAP" id="MF_03057">
    <property type="entry name" value="SDHAF2"/>
    <property type="match status" value="1"/>
</dbReference>
<organism evidence="6 7">
    <name type="scientific">Ophiocordyceps australis</name>
    <dbReference type="NCBI Taxonomy" id="1399860"/>
    <lineage>
        <taxon>Eukaryota</taxon>
        <taxon>Fungi</taxon>
        <taxon>Dikarya</taxon>
        <taxon>Ascomycota</taxon>
        <taxon>Pezizomycotina</taxon>
        <taxon>Sordariomycetes</taxon>
        <taxon>Hypocreomycetidae</taxon>
        <taxon>Hypocreales</taxon>
        <taxon>Ophiocordycipitaceae</taxon>
        <taxon>Ophiocordyceps</taxon>
    </lineage>
</organism>
<evidence type="ECO:0000313" key="6">
    <source>
        <dbReference type="EMBL" id="PHH77238.1"/>
    </source>
</evidence>
<dbReference type="Proteomes" id="UP000224854">
    <property type="component" value="Unassembled WGS sequence"/>
</dbReference>
<comment type="subcellular location">
    <subcellularLocation>
        <location evidence="1 4">Mitochondrion matrix</location>
    </subcellularLocation>
</comment>
<dbReference type="Gene3D" id="1.10.150.250">
    <property type="entry name" value="Flavinator of succinate dehydrogenase"/>
    <property type="match status" value="1"/>
</dbReference>
<dbReference type="PANTHER" id="PTHR12469:SF2">
    <property type="entry name" value="SUCCINATE DEHYDROGENASE ASSEMBLY FACTOR 2, MITOCHONDRIAL"/>
    <property type="match status" value="1"/>
</dbReference>
<dbReference type="GO" id="GO:0034553">
    <property type="term" value="P:mitochondrial respiratory chain complex II assembly"/>
    <property type="evidence" value="ECO:0007669"/>
    <property type="project" value="TreeGrafter"/>
</dbReference>
<comment type="caution">
    <text evidence="6">The sequence shown here is derived from an EMBL/GenBank/DDBJ whole genome shotgun (WGS) entry which is preliminary data.</text>
</comment>
<dbReference type="Pfam" id="PF03937">
    <property type="entry name" value="Sdh5"/>
    <property type="match status" value="1"/>
</dbReference>
<dbReference type="OrthoDB" id="284292at2759"/>
<keyword evidence="2 4" id="KW-0496">Mitochondrion</keyword>
<dbReference type="GO" id="GO:0006099">
    <property type="term" value="P:tricarboxylic acid cycle"/>
    <property type="evidence" value="ECO:0007669"/>
    <property type="project" value="TreeGrafter"/>
</dbReference>
<comment type="similarity">
    <text evidence="4">Belongs to the SDHAF2 family.</text>
</comment>
<dbReference type="InterPro" id="IPR036714">
    <property type="entry name" value="SDH_sf"/>
</dbReference>
<dbReference type="InterPro" id="IPR028882">
    <property type="entry name" value="SDHAF2"/>
</dbReference>
<evidence type="ECO:0000256" key="3">
    <source>
        <dbReference type="ARBA" id="ARBA00023186"/>
    </source>
</evidence>
<feature type="compositionally biased region" description="Low complexity" evidence="5">
    <location>
        <begin position="127"/>
        <end position="150"/>
    </location>
</feature>
<feature type="region of interest" description="Disordered" evidence="5">
    <location>
        <begin position="201"/>
        <end position="221"/>
    </location>
</feature>
<dbReference type="InterPro" id="IPR005631">
    <property type="entry name" value="SDH"/>
</dbReference>
<evidence type="ECO:0000256" key="5">
    <source>
        <dbReference type="SAM" id="MobiDB-lite"/>
    </source>
</evidence>
<feature type="compositionally biased region" description="Basic and acidic residues" evidence="5">
    <location>
        <begin position="330"/>
        <end position="341"/>
    </location>
</feature>
<evidence type="ECO:0000256" key="4">
    <source>
        <dbReference type="HAMAP-Rule" id="MF_03057"/>
    </source>
</evidence>
<dbReference type="FunFam" id="1.10.150.250:FF:000002">
    <property type="entry name" value="Succinate dehydrogenase assembly factor 2, mitochondrial"/>
    <property type="match status" value="1"/>
</dbReference>
<protein>
    <recommendedName>
        <fullName evidence="4">Succinate dehydrogenase assembly factor 2, mitochondrial</fullName>
        <shortName evidence="4">SDH assembly factor 2</shortName>
        <shortName evidence="4">SDHAF2</shortName>
    </recommendedName>
</protein>
<proteinExistence type="inferred from homology"/>
<evidence type="ECO:0000313" key="7">
    <source>
        <dbReference type="Proteomes" id="UP000224854"/>
    </source>
</evidence>